<protein>
    <submittedName>
        <fullName evidence="1">Uncharacterized protein</fullName>
    </submittedName>
</protein>
<name>E2SCY4_9ACTN</name>
<proteinExistence type="predicted"/>
<keyword evidence="2" id="KW-1185">Reference proteome</keyword>
<comment type="caution">
    <text evidence="1">The sequence shown here is derived from an EMBL/GenBank/DDBJ whole genome shotgun (WGS) entry which is preliminary data.</text>
</comment>
<organism evidence="1 2">
    <name type="scientific">Aeromicrobium marinum DSM 15272</name>
    <dbReference type="NCBI Taxonomy" id="585531"/>
    <lineage>
        <taxon>Bacteria</taxon>
        <taxon>Bacillati</taxon>
        <taxon>Actinomycetota</taxon>
        <taxon>Actinomycetes</taxon>
        <taxon>Propionibacteriales</taxon>
        <taxon>Nocardioidaceae</taxon>
        <taxon>Aeromicrobium</taxon>
    </lineage>
</organism>
<dbReference type="HOGENOM" id="CLU_111590_0_0_11"/>
<dbReference type="Proteomes" id="UP000003111">
    <property type="component" value="Unassembled WGS sequence"/>
</dbReference>
<dbReference type="EMBL" id="ACLF03000006">
    <property type="protein sequence ID" value="EFQ83087.1"/>
    <property type="molecule type" value="Genomic_DNA"/>
</dbReference>
<dbReference type="AlphaFoldDB" id="E2SCY4"/>
<reference evidence="1" key="1">
    <citation type="submission" date="2010-08" db="EMBL/GenBank/DDBJ databases">
        <authorList>
            <person name="Muzny D."/>
            <person name="Qin X."/>
            <person name="Buhay C."/>
            <person name="Dugan-Rocha S."/>
            <person name="Ding Y."/>
            <person name="Chen G."/>
            <person name="Hawes A."/>
            <person name="Holder M."/>
            <person name="Jhangiani S."/>
            <person name="Johnson A."/>
            <person name="Khan Z."/>
            <person name="Li Z."/>
            <person name="Liu W."/>
            <person name="Liu X."/>
            <person name="Perez L."/>
            <person name="Shen H."/>
            <person name="Wang Q."/>
            <person name="Watt J."/>
            <person name="Xi L."/>
            <person name="Xin Y."/>
            <person name="Zhou J."/>
            <person name="Deng J."/>
            <person name="Jiang H."/>
            <person name="Liu Y."/>
            <person name="Qu J."/>
            <person name="Song X.-Z."/>
            <person name="Zhang L."/>
            <person name="Villasana D."/>
            <person name="Johnson A."/>
            <person name="Liu J."/>
            <person name="Liyanage D."/>
            <person name="Lorensuhewa L."/>
            <person name="Robinson T."/>
            <person name="Song A."/>
            <person name="Song B.-B."/>
            <person name="Dinh H."/>
            <person name="Thornton R."/>
            <person name="Coyle M."/>
            <person name="Francisco L."/>
            <person name="Jackson L."/>
            <person name="Javaid M."/>
            <person name="Korchina V."/>
            <person name="Kovar C."/>
            <person name="Mata R."/>
            <person name="Mathew T."/>
            <person name="Ngo R."/>
            <person name="Nguyen L."/>
            <person name="Nguyen N."/>
            <person name="Okwuonu G."/>
            <person name="Ongeri F."/>
            <person name="Pham C."/>
            <person name="Simmons D."/>
            <person name="Wilczek-Boney K."/>
            <person name="Hale W."/>
            <person name="Jakkamsetti A."/>
            <person name="Pham P."/>
            <person name="Ruth R."/>
            <person name="San Lucas F."/>
            <person name="Warren J."/>
            <person name="Zhang J."/>
            <person name="Zhao Z."/>
            <person name="Zhou C."/>
            <person name="Zhu D."/>
            <person name="Lee S."/>
            <person name="Bess C."/>
            <person name="Blankenburg K."/>
            <person name="Forbes L."/>
            <person name="Fu Q."/>
            <person name="Gubbala S."/>
            <person name="Hirani K."/>
            <person name="Jayaseelan J.C."/>
            <person name="Lara F."/>
            <person name="Munidasa M."/>
            <person name="Palculict T."/>
            <person name="Patil S."/>
            <person name="Pu L.-L."/>
            <person name="Saada N."/>
            <person name="Tang L."/>
            <person name="Weissenberger G."/>
            <person name="Zhu Y."/>
            <person name="Hemphill L."/>
            <person name="Shang Y."/>
            <person name="Youmans B."/>
            <person name="Ayvaz T."/>
            <person name="Ross M."/>
            <person name="Santibanez J."/>
            <person name="Aqrawi P."/>
            <person name="Gross S."/>
            <person name="Joshi V."/>
            <person name="Fowler G."/>
            <person name="Nazareth L."/>
            <person name="Reid J."/>
            <person name="Worley K."/>
            <person name="Petrosino J."/>
            <person name="Highlander S."/>
            <person name="Gibbs R."/>
        </authorList>
    </citation>
    <scope>NUCLEOTIDE SEQUENCE [LARGE SCALE GENOMIC DNA]</scope>
    <source>
        <strain evidence="1">DSM 15272</strain>
    </source>
</reference>
<sequence length="200" mass="22216">MRYGLMLPSPWQHVPLGRGRRERIAEIVDEALARLPDDAPPDQVAQGRIKLTEMLETRLRAAVETGAVDFYLPTALTRGVDVRSSFLVNEVLPDASAPEGVTGQVLARLLADDGAKPVTAGHTVWVRTEEVVDRAADETVSDDVSVRKVEYTTALPADERYWYVVTFTTFGHEHPRDGLADAMVELFDAIMSTWRWLEAA</sequence>
<dbReference type="eggNOG" id="ENOG5034AJI">
    <property type="taxonomic scope" value="Bacteria"/>
</dbReference>
<evidence type="ECO:0000313" key="2">
    <source>
        <dbReference type="Proteomes" id="UP000003111"/>
    </source>
</evidence>
<evidence type="ECO:0000313" key="1">
    <source>
        <dbReference type="EMBL" id="EFQ83087.1"/>
    </source>
</evidence>
<accession>E2SCY4</accession>
<gene>
    <name evidence="1" type="ORF">HMPREF0063_12296</name>
</gene>
<dbReference type="STRING" id="585531.HMPREF0063_12296"/>